<dbReference type="AlphaFoldDB" id="A0A108U917"/>
<reference evidence="1 2" key="1">
    <citation type="journal article" date="2014" name="Genome Announc.">
        <title>Draft Genome Sequence of Lysobacter capsici AZ78, a Bacterium Antagonistic to Plant-Pathogenic Oomycetes.</title>
        <authorList>
            <person name="Puopolo G."/>
            <person name="Sonego P."/>
            <person name="Engelen K."/>
            <person name="Pertot I."/>
        </authorList>
    </citation>
    <scope>NUCLEOTIDE SEQUENCE [LARGE SCALE GENOMIC DNA]</scope>
    <source>
        <strain evidence="1 2">AZ78</strain>
    </source>
</reference>
<comment type="caution">
    <text evidence="1">The sequence shown here is derived from an EMBL/GenBank/DDBJ whole genome shotgun (WGS) entry which is preliminary data.</text>
</comment>
<sequence length="38" mass="4255">MHFNAHIAKQNATGPARLGMRDCARSKRGRIDVLHLPD</sequence>
<dbReference type="EMBL" id="JAJA02000001">
    <property type="protein sequence ID" value="KWS04785.1"/>
    <property type="molecule type" value="Genomic_DNA"/>
</dbReference>
<dbReference type="Proteomes" id="UP000023435">
    <property type="component" value="Unassembled WGS sequence"/>
</dbReference>
<name>A0A108U917_9GAMM</name>
<protein>
    <submittedName>
        <fullName evidence="1">Uncharacterized protein</fullName>
    </submittedName>
</protein>
<organism evidence="1 2">
    <name type="scientific">Lysobacter capsici AZ78</name>
    <dbReference type="NCBI Taxonomy" id="1444315"/>
    <lineage>
        <taxon>Bacteria</taxon>
        <taxon>Pseudomonadati</taxon>
        <taxon>Pseudomonadota</taxon>
        <taxon>Gammaproteobacteria</taxon>
        <taxon>Lysobacterales</taxon>
        <taxon>Lysobacteraceae</taxon>
        <taxon>Lysobacter</taxon>
    </lineage>
</organism>
<keyword evidence="2" id="KW-1185">Reference proteome</keyword>
<evidence type="ECO:0000313" key="2">
    <source>
        <dbReference type="Proteomes" id="UP000023435"/>
    </source>
</evidence>
<gene>
    <name evidence="1" type="ORF">AZ78_2335</name>
</gene>
<evidence type="ECO:0000313" key="1">
    <source>
        <dbReference type="EMBL" id="KWS04785.1"/>
    </source>
</evidence>
<proteinExistence type="predicted"/>
<accession>A0A108U917</accession>